<feature type="transmembrane region" description="Helical" evidence="1">
    <location>
        <begin position="260"/>
        <end position="282"/>
    </location>
</feature>
<evidence type="ECO:0000256" key="1">
    <source>
        <dbReference type="SAM" id="Phobius"/>
    </source>
</evidence>
<feature type="transmembrane region" description="Helical" evidence="1">
    <location>
        <begin position="25"/>
        <end position="50"/>
    </location>
</feature>
<dbReference type="RefSeq" id="WP_123208313.1">
    <property type="nucleotide sequence ID" value="NZ_JBHTHO010000001.1"/>
</dbReference>
<keyword evidence="1" id="KW-0472">Membrane</keyword>
<feature type="transmembrane region" description="Helical" evidence="1">
    <location>
        <begin position="230"/>
        <end position="248"/>
    </location>
</feature>
<evidence type="ECO:0000313" key="2">
    <source>
        <dbReference type="EMBL" id="RNL41029.1"/>
    </source>
</evidence>
<keyword evidence="3" id="KW-1185">Reference proteome</keyword>
<dbReference type="InterPro" id="IPR010178">
    <property type="entry name" value="Lit"/>
</dbReference>
<keyword evidence="1" id="KW-0812">Transmembrane</keyword>
<sequence>MSSSSRALRPQANGGLQAQRSLIDALIAIVAGVALAITLVAAGFVACAAFDTPTRMLSQAFSNDADSPYTKEELVVAAVAAKQYTIDDNDRYALYTAMDAIAQSAQADGRDIPEGLNLYDVYIGASGDSQAAGSAEEDLIMAQYELSYADEEPYALTPDAISHLDDVYDVIQQVKPWLCAAAVIAYIGCIAVAFRGGRRSLGRVLTGAGAGVFAVFALLAAWVAIDFNGFFAAFHSLFFAAGTWTFSWDSLLICMYPPEFWVGMGAIWLAVTVASCVVCLIIGKLLKNRAARAA</sequence>
<organism evidence="2 3">
    <name type="scientific">Slackia equolifaciens</name>
    <dbReference type="NCBI Taxonomy" id="498718"/>
    <lineage>
        <taxon>Bacteria</taxon>
        <taxon>Bacillati</taxon>
        <taxon>Actinomycetota</taxon>
        <taxon>Coriobacteriia</taxon>
        <taxon>Eggerthellales</taxon>
        <taxon>Eggerthellaceae</taxon>
        <taxon>Slackia</taxon>
    </lineage>
</organism>
<dbReference type="OrthoDB" id="4804608at2"/>
<accession>A0A3N0B2P1</accession>
<protein>
    <submittedName>
        <fullName evidence="2">DUF1461 domain-containing protein</fullName>
    </submittedName>
</protein>
<dbReference type="AlphaFoldDB" id="A0A3N0B2P1"/>
<keyword evidence="1" id="KW-1133">Transmembrane helix</keyword>
<comment type="caution">
    <text evidence="2">The sequence shown here is derived from an EMBL/GenBank/DDBJ whole genome shotgun (WGS) entry which is preliminary data.</text>
</comment>
<feature type="transmembrane region" description="Helical" evidence="1">
    <location>
        <begin position="177"/>
        <end position="194"/>
    </location>
</feature>
<name>A0A3N0B2P1_9ACTN</name>
<dbReference type="Proteomes" id="UP000269591">
    <property type="component" value="Unassembled WGS sequence"/>
</dbReference>
<gene>
    <name evidence="2" type="ORF">DMP06_03285</name>
</gene>
<feature type="transmembrane region" description="Helical" evidence="1">
    <location>
        <begin position="200"/>
        <end position="223"/>
    </location>
</feature>
<proteinExistence type="predicted"/>
<dbReference type="Pfam" id="PF07314">
    <property type="entry name" value="Lit"/>
    <property type="match status" value="1"/>
</dbReference>
<dbReference type="EMBL" id="QIBX01000003">
    <property type="protein sequence ID" value="RNL41029.1"/>
    <property type="molecule type" value="Genomic_DNA"/>
</dbReference>
<reference evidence="3" key="1">
    <citation type="submission" date="2018-05" db="EMBL/GenBank/DDBJ databases">
        <title>Genome Sequencing of selected type strains of the family Eggerthellaceae.</title>
        <authorList>
            <person name="Danylec N."/>
            <person name="Stoll D.A."/>
            <person name="Doetsch A."/>
            <person name="Huch M."/>
        </authorList>
    </citation>
    <scope>NUCLEOTIDE SEQUENCE [LARGE SCALE GENOMIC DNA]</scope>
    <source>
        <strain evidence="3">DSM 24851</strain>
    </source>
</reference>
<evidence type="ECO:0000313" key="3">
    <source>
        <dbReference type="Proteomes" id="UP000269591"/>
    </source>
</evidence>